<evidence type="ECO:0000313" key="2">
    <source>
        <dbReference type="Proteomes" id="UP000198894"/>
    </source>
</evidence>
<dbReference type="PANTHER" id="PTHR38436:SF1">
    <property type="entry name" value="ESTER CYCLASE"/>
    <property type="match status" value="1"/>
</dbReference>
<dbReference type="InterPro" id="IPR032710">
    <property type="entry name" value="NTF2-like_dom_sf"/>
</dbReference>
<dbReference type="PANTHER" id="PTHR38436">
    <property type="entry name" value="POLYKETIDE CYCLASE SNOAL-LIKE DOMAIN"/>
    <property type="match status" value="1"/>
</dbReference>
<dbReference type="GO" id="GO:0030638">
    <property type="term" value="P:polyketide metabolic process"/>
    <property type="evidence" value="ECO:0007669"/>
    <property type="project" value="InterPro"/>
</dbReference>
<dbReference type="EMBL" id="FNEE01000020">
    <property type="protein sequence ID" value="SDK78280.1"/>
    <property type="molecule type" value="Genomic_DNA"/>
</dbReference>
<dbReference type="Gene3D" id="3.10.450.50">
    <property type="match status" value="1"/>
</dbReference>
<organism evidence="1 2">
    <name type="scientific">Mesorhizobium muleiense</name>
    <dbReference type="NCBI Taxonomy" id="1004279"/>
    <lineage>
        <taxon>Bacteria</taxon>
        <taxon>Pseudomonadati</taxon>
        <taxon>Pseudomonadota</taxon>
        <taxon>Alphaproteobacteria</taxon>
        <taxon>Hyphomicrobiales</taxon>
        <taxon>Phyllobacteriaceae</taxon>
        <taxon>Mesorhizobium</taxon>
    </lineage>
</organism>
<name>A0A1G9EQ79_9HYPH</name>
<dbReference type="InterPro" id="IPR009959">
    <property type="entry name" value="Cyclase_SnoaL-like"/>
</dbReference>
<accession>A0A1G9EQ79</accession>
<gene>
    <name evidence="1" type="ORF">SAMN05428953_12098</name>
</gene>
<dbReference type="Proteomes" id="UP000198894">
    <property type="component" value="Unassembled WGS sequence"/>
</dbReference>
<dbReference type="Pfam" id="PF07366">
    <property type="entry name" value="SnoaL"/>
    <property type="match status" value="1"/>
</dbReference>
<sequence>MDIREFARNFYATIDAQDWDKLAGLVSPDLAVHLASASPIGFDDWRKSLTEFFVGFPDGHHVIDDFVGDADKVVTRGRFQGTHTGTFHGVAPSENCVSVGVINIDRVENGIVVEHFGQLDGLGLMHQIGAF</sequence>
<keyword evidence="2" id="KW-1185">Reference proteome</keyword>
<protein>
    <submittedName>
        <fullName evidence="1">Predicted ester cyclase</fullName>
    </submittedName>
</protein>
<dbReference type="AlphaFoldDB" id="A0A1G9EQ79"/>
<dbReference type="SUPFAM" id="SSF54427">
    <property type="entry name" value="NTF2-like"/>
    <property type="match status" value="1"/>
</dbReference>
<evidence type="ECO:0000313" key="1">
    <source>
        <dbReference type="EMBL" id="SDK78280.1"/>
    </source>
</evidence>
<proteinExistence type="predicted"/>
<reference evidence="2" key="1">
    <citation type="submission" date="2016-10" db="EMBL/GenBank/DDBJ databases">
        <authorList>
            <person name="Varghese N."/>
            <person name="Submissions S."/>
        </authorList>
    </citation>
    <scope>NUCLEOTIDE SEQUENCE [LARGE SCALE GENOMIC DNA]</scope>
    <source>
        <strain evidence="2">CGMCC 1.11022</strain>
    </source>
</reference>